<accession>A0A386KSQ7</accession>
<protein>
    <submittedName>
        <fullName evidence="1">Uncharacterized protein</fullName>
    </submittedName>
</protein>
<reference evidence="1" key="1">
    <citation type="journal article" date="2018" name="Metab. Eng.">
        <title>Generation of a cluster-free Streptomyces albus chassis strains for improved heterologous expression of secondary metabolite clusters.</title>
        <authorList>
            <person name="Myronovskyi M."/>
            <person name="Rosenkranzer B."/>
            <person name="Nadmid S."/>
            <person name="Pujic P."/>
            <person name="Normand P."/>
            <person name="Luzhetskyy A."/>
        </authorList>
    </citation>
    <scope>NUCLEOTIDE SEQUENCE</scope>
    <source>
        <strain evidence="1">NRRL B-24108</strain>
    </source>
</reference>
<dbReference type="EMBL" id="MG972810">
    <property type="protein sequence ID" value="AYD88535.1"/>
    <property type="molecule type" value="Genomic_DNA"/>
</dbReference>
<organism evidence="1">
    <name type="scientific">Streptomyces albus subsp. chlorinus</name>
    <dbReference type="NCBI Taxonomy" id="337066"/>
    <lineage>
        <taxon>Bacteria</taxon>
        <taxon>Bacillati</taxon>
        <taxon>Actinomycetota</taxon>
        <taxon>Actinomycetes</taxon>
        <taxon>Kitasatosporales</taxon>
        <taxon>Streptomycetaceae</taxon>
        <taxon>Streptomyces</taxon>
    </lineage>
</organism>
<evidence type="ECO:0000313" key="1">
    <source>
        <dbReference type="EMBL" id="AYD88535.1"/>
    </source>
</evidence>
<dbReference type="RefSeq" id="WP_173874234.1">
    <property type="nucleotide sequence ID" value="NZ_CP191151.1"/>
</dbReference>
<proteinExistence type="predicted"/>
<sequence length="201" mass="22652">MGIGIEVLIVDWKRVEAAPAEQRGELVDEAAFGDTVWEGSADGFGWSWPASAGADWYGRYAFHRNGSYKLHFWAGERWEDVRDFAEPGLRTALDRFTGPLFWQHGFAYLVGEDPGAVPERECPWDTEVLTWCPPQDVALLKDFWTRARSGLAALREPFGEHARTETGWIRDFEAFTAVLGAWGDVVTEADRRGWGIVGLRC</sequence>
<dbReference type="AlphaFoldDB" id="A0A386KSQ7"/>
<name>A0A386KSQ7_9ACTN</name>